<proteinExistence type="predicted"/>
<name>A0A6A6QAK6_9PEZI</name>
<keyword evidence="3" id="KW-1185">Reference proteome</keyword>
<feature type="region of interest" description="Disordered" evidence="1">
    <location>
        <begin position="288"/>
        <end position="315"/>
    </location>
</feature>
<dbReference type="AlphaFoldDB" id="A0A6A6QAK6"/>
<dbReference type="OrthoDB" id="2951834at2759"/>
<sequence length="315" mass="36300">MSLVWKASEKIDDSRISFLDLSLELREPIYEELLVFDKVRTVTYDPKTGPYKLVWYQGKSSTTNNVYKDVDSVIMTICRQLYAEATHTFRTRNTFISNQMLYGLSKPIRLNTEIENISTITLNDRRIYDTIASAVLHFHLLSITEFEVPVSWSNRPLKMRPWLDGPQLRSTQFQSIKKGTFVMIKACCCANHARGRICDCFYEGECPVWKFFRDPTEEITMAAFNHAVEYWKEALGWNLGRGVPEWVEFRFDPPVMRILCPINGRPVYVDLAEVWAVLKKCRPVVEPAKAVGKKRPREGADDGEGLAEKKAKVEA</sequence>
<evidence type="ECO:0000256" key="1">
    <source>
        <dbReference type="SAM" id="MobiDB-lite"/>
    </source>
</evidence>
<dbReference type="EMBL" id="MU004199">
    <property type="protein sequence ID" value="KAF2489064.1"/>
    <property type="molecule type" value="Genomic_DNA"/>
</dbReference>
<evidence type="ECO:0000313" key="2">
    <source>
        <dbReference type="EMBL" id="KAF2489064.1"/>
    </source>
</evidence>
<organism evidence="2 3">
    <name type="scientific">Lophium mytilinum</name>
    <dbReference type="NCBI Taxonomy" id="390894"/>
    <lineage>
        <taxon>Eukaryota</taxon>
        <taxon>Fungi</taxon>
        <taxon>Dikarya</taxon>
        <taxon>Ascomycota</taxon>
        <taxon>Pezizomycotina</taxon>
        <taxon>Dothideomycetes</taxon>
        <taxon>Pleosporomycetidae</taxon>
        <taxon>Mytilinidiales</taxon>
        <taxon>Mytilinidiaceae</taxon>
        <taxon>Lophium</taxon>
    </lineage>
</organism>
<accession>A0A6A6QAK6</accession>
<protein>
    <submittedName>
        <fullName evidence="2">Uncharacterized protein</fullName>
    </submittedName>
</protein>
<evidence type="ECO:0000313" key="3">
    <source>
        <dbReference type="Proteomes" id="UP000799750"/>
    </source>
</evidence>
<reference evidence="2" key="1">
    <citation type="journal article" date="2020" name="Stud. Mycol.">
        <title>101 Dothideomycetes genomes: a test case for predicting lifestyles and emergence of pathogens.</title>
        <authorList>
            <person name="Haridas S."/>
            <person name="Albert R."/>
            <person name="Binder M."/>
            <person name="Bloem J."/>
            <person name="Labutti K."/>
            <person name="Salamov A."/>
            <person name="Andreopoulos B."/>
            <person name="Baker S."/>
            <person name="Barry K."/>
            <person name="Bills G."/>
            <person name="Bluhm B."/>
            <person name="Cannon C."/>
            <person name="Castanera R."/>
            <person name="Culley D."/>
            <person name="Daum C."/>
            <person name="Ezra D."/>
            <person name="Gonzalez J."/>
            <person name="Henrissat B."/>
            <person name="Kuo A."/>
            <person name="Liang C."/>
            <person name="Lipzen A."/>
            <person name="Lutzoni F."/>
            <person name="Magnuson J."/>
            <person name="Mondo S."/>
            <person name="Nolan M."/>
            <person name="Ohm R."/>
            <person name="Pangilinan J."/>
            <person name="Park H.-J."/>
            <person name="Ramirez L."/>
            <person name="Alfaro M."/>
            <person name="Sun H."/>
            <person name="Tritt A."/>
            <person name="Yoshinaga Y."/>
            <person name="Zwiers L.-H."/>
            <person name="Turgeon B."/>
            <person name="Goodwin S."/>
            <person name="Spatafora J."/>
            <person name="Crous P."/>
            <person name="Grigoriev I."/>
        </authorList>
    </citation>
    <scope>NUCLEOTIDE SEQUENCE</scope>
    <source>
        <strain evidence="2">CBS 269.34</strain>
    </source>
</reference>
<feature type="compositionally biased region" description="Basic and acidic residues" evidence="1">
    <location>
        <begin position="306"/>
        <end position="315"/>
    </location>
</feature>
<dbReference type="Proteomes" id="UP000799750">
    <property type="component" value="Unassembled WGS sequence"/>
</dbReference>
<gene>
    <name evidence="2" type="ORF">BU16DRAFT_586239</name>
</gene>